<sequence length="1146" mass="131604">MNCLLNELVKNPAVESLLRKESSLGNLSLTEEALLYAALYRQSRQSLLIVKNNVYTAQKLIERLTPLVDVEVLPFVVEESLRVEAIAASPESKAVQLETMNAMLEGKAKIVVAHTGALMRFMPSPELFKAVSMELKVDDEISMDTLKMKLFMAGYEHVSRVDQPLCFASRGGIIDVYSMNEDYPIRIEFFDTVIESIRCFDPATQRTIEKRDHVKIIPATDLLFTDEDISTIIEKGNVLKKKAQRQAEAAIQRQFDIFIENDFDALSNHQRENHLYRYYALLDQHSSLLDYAQDACIILSTDEEIHEVEKKVNEETIDYIQELNATGQGLPVYTQFNSIDKLTAGRDCIHVNLFVNIEQPIVSGFLQLPRPELSLDKCLDMAVKESKKKSVLFCLDHSEIGIVKKYFNDHEIRYQMIDENDKIPEGISLCVKKLAEGFELTEEKIVVYSSKEIFHEQKKLGRYTNKFKQGEVLDDYLQLEKGDYVVHNQHGVGMYNGIVTKEIEGHHKDFLQVIYKDNDVLFIPLEQFRLIRKFVSKEGASPKLNKLGSSEWEKTKKRISQNVAELAQRLVALYSLRSEDIGFAFSKDTPYQLQFEDDFDYDLTPDQKKAVDEIKQDMESAKPMDRLLCGDVGFGKTEVAIRAAFKAVVDNKQVAYLCPTTILSQQHFKTFKKRFRNYPVRIEVLNRFVPPQEQKKILQDLKDGNVDILIGTHRLLSKDVVFKDLGFLIIDEEQRFGVQHKEKIKELRTGIDVLSLSATPIPRTLQMSLIGVRSLSQLDTPPMNRMPVQTYVVEKNFNLIKEIIQREVARDGQVFYLYNNVKNIYATATKLRNELDMEIGIAHGQMDREEIEDVMMRFTNNEYQVLVCTTIIETGIDIPNANTIIIEDADKFGLSQLYQIKGRVGRSDRLAYAYLLYSPQKQLSEIATKRLKSIKEFTQLGSGYKIAMRDLTIRGAGDMLGPQQAGFIDTIGIDMYIEMLHDAINEQKGIKKVVPKEIKRANVNVDAYIPSTFTDQDYEKITLYQQIDKVETKEELLAMMDMIEDNYGSLPKSVQLLFEKKRLDILINEANVENFKENAKDAELTFTEQWSKHADGVKLFEQITALSRDIVLRYTQNKIKIRFPKNKNWLKQVIEVLEMSGTVVRE</sequence>
<dbReference type="InterPro" id="IPR004576">
    <property type="entry name" value="Mfd"/>
</dbReference>
<dbReference type="InterPro" id="IPR003711">
    <property type="entry name" value="CarD-like/TRCF_RID"/>
</dbReference>
<dbReference type="InterPro" id="IPR047112">
    <property type="entry name" value="RecG/Mfd"/>
</dbReference>
<comment type="similarity">
    <text evidence="9">In the C-terminal section; belongs to the helicase family. RecG subfamily.</text>
</comment>
<dbReference type="EMBL" id="QJKH01000007">
    <property type="protein sequence ID" value="PXX78511.1"/>
    <property type="molecule type" value="Genomic_DNA"/>
</dbReference>
<dbReference type="Gene3D" id="3.40.50.11180">
    <property type="match status" value="1"/>
</dbReference>
<dbReference type="Pfam" id="PF00270">
    <property type="entry name" value="DEAD"/>
    <property type="match status" value="1"/>
</dbReference>
<keyword evidence="2 9" id="KW-0547">Nucleotide-binding</keyword>
<keyword evidence="7 9" id="KW-0238">DNA-binding</keyword>
<dbReference type="SMART" id="SM00982">
    <property type="entry name" value="TRCF"/>
    <property type="match status" value="1"/>
</dbReference>
<dbReference type="OrthoDB" id="9804325at2"/>
<dbReference type="GO" id="GO:0006355">
    <property type="term" value="P:regulation of DNA-templated transcription"/>
    <property type="evidence" value="ECO:0007669"/>
    <property type="project" value="UniProtKB-UniRule"/>
</dbReference>
<evidence type="ECO:0000256" key="9">
    <source>
        <dbReference type="HAMAP-Rule" id="MF_00969"/>
    </source>
</evidence>
<dbReference type="InterPro" id="IPR005118">
    <property type="entry name" value="TRCF_C"/>
</dbReference>
<evidence type="ECO:0000259" key="10">
    <source>
        <dbReference type="PROSITE" id="PS51192"/>
    </source>
</evidence>
<dbReference type="GO" id="GO:0016787">
    <property type="term" value="F:hydrolase activity"/>
    <property type="evidence" value="ECO:0007669"/>
    <property type="project" value="UniProtKB-KW"/>
</dbReference>
<keyword evidence="3 9" id="KW-0227">DNA damage</keyword>
<evidence type="ECO:0000256" key="7">
    <source>
        <dbReference type="ARBA" id="ARBA00023125"/>
    </source>
</evidence>
<organism evidence="12 13">
    <name type="scientific">Dielma fastidiosa</name>
    <dbReference type="NCBI Taxonomy" id="1034346"/>
    <lineage>
        <taxon>Bacteria</taxon>
        <taxon>Bacillati</taxon>
        <taxon>Bacillota</taxon>
        <taxon>Erysipelotrichia</taxon>
        <taxon>Erysipelotrichales</taxon>
        <taxon>Erysipelotrichaceae</taxon>
        <taxon>Dielma</taxon>
    </lineage>
</organism>
<dbReference type="CDD" id="cd17991">
    <property type="entry name" value="DEXHc_TRCF"/>
    <property type="match status" value="1"/>
</dbReference>
<comment type="function">
    <text evidence="9">Couples transcription and DNA repair by recognizing RNA polymerase (RNAP) stalled at DNA lesions. Mediates ATP-dependent release of RNAP and its truncated transcript from the DNA, and recruitment of nucleotide excision repair machinery to the damaged site.</text>
</comment>
<dbReference type="Pfam" id="PF00271">
    <property type="entry name" value="Helicase_C"/>
    <property type="match status" value="1"/>
</dbReference>
<evidence type="ECO:0000256" key="5">
    <source>
        <dbReference type="ARBA" id="ARBA00022806"/>
    </source>
</evidence>
<dbReference type="SUPFAM" id="SSF143517">
    <property type="entry name" value="TRCF domain-like"/>
    <property type="match status" value="1"/>
</dbReference>
<name>A0A318KKW6_9FIRM</name>
<comment type="similarity">
    <text evidence="9">In the N-terminal section; belongs to the UvrB family.</text>
</comment>
<dbReference type="PANTHER" id="PTHR47964:SF1">
    <property type="entry name" value="ATP-DEPENDENT DNA HELICASE HOMOLOG RECG, CHLOROPLASTIC"/>
    <property type="match status" value="1"/>
</dbReference>
<dbReference type="Pfam" id="PF03461">
    <property type="entry name" value="TRCF"/>
    <property type="match status" value="1"/>
</dbReference>
<gene>
    <name evidence="9" type="primary">mfd</name>
    <name evidence="12" type="ORF">DES51_10752</name>
</gene>
<protein>
    <recommendedName>
        <fullName evidence="9">Transcription-repair-coupling factor</fullName>
        <shortName evidence="9">TRCF</shortName>
        <ecNumber evidence="9">3.6.4.-</ecNumber>
    </recommendedName>
</protein>
<dbReference type="AlphaFoldDB" id="A0A318KKW6"/>
<dbReference type="GO" id="GO:0005737">
    <property type="term" value="C:cytoplasm"/>
    <property type="evidence" value="ECO:0007669"/>
    <property type="project" value="UniProtKB-SubCell"/>
</dbReference>
<feature type="domain" description="Helicase ATP-binding" evidence="10">
    <location>
        <begin position="617"/>
        <end position="778"/>
    </location>
</feature>
<dbReference type="Gene3D" id="3.40.50.300">
    <property type="entry name" value="P-loop containing nucleotide triphosphate hydrolases"/>
    <property type="match status" value="2"/>
</dbReference>
<dbReference type="Gene3D" id="3.30.2060.10">
    <property type="entry name" value="Penicillin-binding protein 1b domain"/>
    <property type="match status" value="1"/>
</dbReference>
<dbReference type="STRING" id="1034346.GCA_000313565_03001"/>
<evidence type="ECO:0000313" key="12">
    <source>
        <dbReference type="EMBL" id="PXX78511.1"/>
    </source>
</evidence>
<dbReference type="InterPro" id="IPR014001">
    <property type="entry name" value="Helicase_ATP-bd"/>
</dbReference>
<dbReference type="RefSeq" id="WP_022939278.1">
    <property type="nucleotide sequence ID" value="NZ_CABKRQ010000008.1"/>
</dbReference>
<dbReference type="Pfam" id="PF02559">
    <property type="entry name" value="CarD_TRCF_RID"/>
    <property type="match status" value="1"/>
</dbReference>
<keyword evidence="6 9" id="KW-0067">ATP-binding</keyword>
<dbReference type="InterPro" id="IPR037235">
    <property type="entry name" value="TRCF-like_C_D7"/>
</dbReference>
<evidence type="ECO:0000313" key="13">
    <source>
        <dbReference type="Proteomes" id="UP000247612"/>
    </source>
</evidence>
<dbReference type="Gene3D" id="3.90.1150.50">
    <property type="entry name" value="Transcription-repair-coupling factor, D7 domain"/>
    <property type="match status" value="1"/>
</dbReference>
<dbReference type="InterPro" id="IPR041471">
    <property type="entry name" value="UvrB_inter"/>
</dbReference>
<reference evidence="12 13" key="1">
    <citation type="submission" date="2018-05" db="EMBL/GenBank/DDBJ databases">
        <title>Genomic Encyclopedia of Type Strains, Phase IV (KMG-IV): sequencing the most valuable type-strain genomes for metagenomic binning, comparative biology and taxonomic classification.</title>
        <authorList>
            <person name="Goeker M."/>
        </authorList>
    </citation>
    <scope>NUCLEOTIDE SEQUENCE [LARGE SCALE GENOMIC DNA]</scope>
    <source>
        <strain evidence="12 13">JC118</strain>
    </source>
</reference>
<accession>A0A318KKW6</accession>
<dbReference type="SMART" id="SM01058">
    <property type="entry name" value="CarD_TRCF"/>
    <property type="match status" value="1"/>
</dbReference>
<dbReference type="HAMAP" id="MF_00969">
    <property type="entry name" value="TRCF"/>
    <property type="match status" value="1"/>
</dbReference>
<keyword evidence="5" id="KW-0347">Helicase</keyword>
<dbReference type="EC" id="3.6.4.-" evidence="9"/>
<evidence type="ECO:0000259" key="11">
    <source>
        <dbReference type="PROSITE" id="PS51194"/>
    </source>
</evidence>
<dbReference type="InterPro" id="IPR011545">
    <property type="entry name" value="DEAD/DEAH_box_helicase_dom"/>
</dbReference>
<evidence type="ECO:0000256" key="8">
    <source>
        <dbReference type="ARBA" id="ARBA00023204"/>
    </source>
</evidence>
<dbReference type="SUPFAM" id="SSF52540">
    <property type="entry name" value="P-loop containing nucleoside triphosphate hydrolases"/>
    <property type="match status" value="2"/>
</dbReference>
<dbReference type="SUPFAM" id="SSF141259">
    <property type="entry name" value="CarD-like"/>
    <property type="match status" value="1"/>
</dbReference>
<dbReference type="NCBIfam" id="TIGR00580">
    <property type="entry name" value="mfd"/>
    <property type="match status" value="1"/>
</dbReference>
<dbReference type="GO" id="GO:0003684">
    <property type="term" value="F:damaged DNA binding"/>
    <property type="evidence" value="ECO:0007669"/>
    <property type="project" value="InterPro"/>
</dbReference>
<evidence type="ECO:0000256" key="1">
    <source>
        <dbReference type="ARBA" id="ARBA00022490"/>
    </source>
</evidence>
<evidence type="ECO:0000256" key="2">
    <source>
        <dbReference type="ARBA" id="ARBA00022741"/>
    </source>
</evidence>
<keyword evidence="4 9" id="KW-0378">Hydrolase</keyword>
<keyword evidence="13" id="KW-1185">Reference proteome</keyword>
<evidence type="ECO:0000256" key="3">
    <source>
        <dbReference type="ARBA" id="ARBA00022763"/>
    </source>
</evidence>
<feature type="domain" description="Helicase C-terminal" evidence="11">
    <location>
        <begin position="799"/>
        <end position="952"/>
    </location>
</feature>
<dbReference type="Proteomes" id="UP000247612">
    <property type="component" value="Unassembled WGS sequence"/>
</dbReference>
<dbReference type="Gene3D" id="2.40.10.170">
    <property type="match status" value="1"/>
</dbReference>
<dbReference type="Pfam" id="PF17757">
    <property type="entry name" value="UvrB_inter"/>
    <property type="match status" value="1"/>
</dbReference>
<dbReference type="SMART" id="SM00490">
    <property type="entry name" value="HELICc"/>
    <property type="match status" value="1"/>
</dbReference>
<comment type="caution">
    <text evidence="12">The sequence shown here is derived from an EMBL/GenBank/DDBJ whole genome shotgun (WGS) entry which is preliminary data.</text>
</comment>
<dbReference type="GO" id="GO:0005524">
    <property type="term" value="F:ATP binding"/>
    <property type="evidence" value="ECO:0007669"/>
    <property type="project" value="UniProtKB-UniRule"/>
</dbReference>
<dbReference type="PROSITE" id="PS51194">
    <property type="entry name" value="HELICASE_CTER"/>
    <property type="match status" value="1"/>
</dbReference>
<keyword evidence="8 9" id="KW-0234">DNA repair</keyword>
<evidence type="ECO:0000256" key="4">
    <source>
        <dbReference type="ARBA" id="ARBA00022801"/>
    </source>
</evidence>
<dbReference type="InterPro" id="IPR001650">
    <property type="entry name" value="Helicase_C-like"/>
</dbReference>
<dbReference type="GO" id="GO:0000716">
    <property type="term" value="P:transcription-coupled nucleotide-excision repair, DNA damage recognition"/>
    <property type="evidence" value="ECO:0007669"/>
    <property type="project" value="UniProtKB-UniRule"/>
</dbReference>
<dbReference type="InterPro" id="IPR027417">
    <property type="entry name" value="P-loop_NTPase"/>
</dbReference>
<comment type="subcellular location">
    <subcellularLocation>
        <location evidence="9">Cytoplasm</location>
    </subcellularLocation>
</comment>
<evidence type="ECO:0000256" key="6">
    <source>
        <dbReference type="ARBA" id="ARBA00022840"/>
    </source>
</evidence>
<dbReference type="SMART" id="SM00487">
    <property type="entry name" value="DEXDc"/>
    <property type="match status" value="1"/>
</dbReference>
<dbReference type="GO" id="GO:0003678">
    <property type="term" value="F:DNA helicase activity"/>
    <property type="evidence" value="ECO:0007669"/>
    <property type="project" value="TreeGrafter"/>
</dbReference>
<dbReference type="PANTHER" id="PTHR47964">
    <property type="entry name" value="ATP-DEPENDENT DNA HELICASE HOMOLOG RECG, CHLOROPLASTIC"/>
    <property type="match status" value="1"/>
</dbReference>
<dbReference type="PROSITE" id="PS51192">
    <property type="entry name" value="HELICASE_ATP_BIND_1"/>
    <property type="match status" value="1"/>
</dbReference>
<dbReference type="InterPro" id="IPR036101">
    <property type="entry name" value="CarD-like/TRCF_RID_sf"/>
</dbReference>
<keyword evidence="1 9" id="KW-0963">Cytoplasm</keyword>
<proteinExistence type="inferred from homology"/>